<feature type="coiled-coil region" evidence="1">
    <location>
        <begin position="42"/>
        <end position="76"/>
    </location>
</feature>
<protein>
    <submittedName>
        <fullName evidence="2">Uncharacterized protein</fullName>
    </submittedName>
</protein>
<dbReference type="Proteomes" id="UP001165080">
    <property type="component" value="Unassembled WGS sequence"/>
</dbReference>
<dbReference type="EMBL" id="BRXU01000025">
    <property type="protein sequence ID" value="GLC59013.1"/>
    <property type="molecule type" value="Genomic_DNA"/>
</dbReference>
<keyword evidence="3" id="KW-1185">Reference proteome</keyword>
<evidence type="ECO:0000313" key="2">
    <source>
        <dbReference type="EMBL" id="GLC59013.1"/>
    </source>
</evidence>
<reference evidence="2 3" key="1">
    <citation type="journal article" date="2023" name="Commun. Biol.">
        <title>Reorganization of the ancestral sex-determining regions during the evolution of trioecy in Pleodorina starrii.</title>
        <authorList>
            <person name="Takahashi K."/>
            <person name="Suzuki S."/>
            <person name="Kawai-Toyooka H."/>
            <person name="Yamamoto K."/>
            <person name="Hamaji T."/>
            <person name="Ootsuki R."/>
            <person name="Yamaguchi H."/>
            <person name="Kawachi M."/>
            <person name="Higashiyama T."/>
            <person name="Nozaki H."/>
        </authorList>
    </citation>
    <scope>NUCLEOTIDE SEQUENCE [LARGE SCALE GENOMIC DNA]</scope>
    <source>
        <strain evidence="2 3">NIES-4479</strain>
    </source>
</reference>
<evidence type="ECO:0000313" key="3">
    <source>
        <dbReference type="Proteomes" id="UP001165080"/>
    </source>
</evidence>
<proteinExistence type="predicted"/>
<dbReference type="AlphaFoldDB" id="A0A9W6BVU3"/>
<name>A0A9W6BVU3_9CHLO</name>
<sequence length="219" mass="24663">MRGSGETLASLLEQLYIMVLKELGPHMFNKLEDCHALATKVLKQTLEENAQTKATIEALQHKVEDLQRSLAEMRLHEEESRHWVLLGQLVYVLEDIVRIQVLGPNFPPTSLADIQDLIEQGFVSEEGQRKWNTFFTRLAGQGLSVKKVIAASAPLRPQRFALAHGTMEERATVSTAQLREWACGRNLQPMVDTILKALQPLTCEGHPLLPRSDIDDMFA</sequence>
<comment type="caution">
    <text evidence="2">The sequence shown here is derived from an EMBL/GenBank/DDBJ whole genome shotgun (WGS) entry which is preliminary data.</text>
</comment>
<organism evidence="2 3">
    <name type="scientific">Pleodorina starrii</name>
    <dbReference type="NCBI Taxonomy" id="330485"/>
    <lineage>
        <taxon>Eukaryota</taxon>
        <taxon>Viridiplantae</taxon>
        <taxon>Chlorophyta</taxon>
        <taxon>core chlorophytes</taxon>
        <taxon>Chlorophyceae</taxon>
        <taxon>CS clade</taxon>
        <taxon>Chlamydomonadales</taxon>
        <taxon>Volvocaceae</taxon>
        <taxon>Pleodorina</taxon>
    </lineage>
</organism>
<accession>A0A9W6BVU3</accession>
<gene>
    <name evidence="2" type="primary">PLEST004500</name>
    <name evidence="2" type="ORF">PLESTB_001432900</name>
</gene>
<evidence type="ECO:0000256" key="1">
    <source>
        <dbReference type="SAM" id="Coils"/>
    </source>
</evidence>
<keyword evidence="1" id="KW-0175">Coiled coil</keyword>